<dbReference type="Gramene" id="OIT29972">
    <property type="protein sequence ID" value="OIT29972"/>
    <property type="gene ID" value="A4A49_29250"/>
</dbReference>
<reference evidence="2" key="1">
    <citation type="submission" date="2016-11" db="EMBL/GenBank/DDBJ databases">
        <title>The genome of Nicotiana attenuata.</title>
        <authorList>
            <person name="Xu S."/>
            <person name="Brockmoeller T."/>
            <person name="Gaquerel E."/>
            <person name="Navarro A."/>
            <person name="Kuhl H."/>
            <person name="Gase K."/>
            <person name="Ling Z."/>
            <person name="Zhou W."/>
            <person name="Kreitzer C."/>
            <person name="Stanke M."/>
            <person name="Tang H."/>
            <person name="Lyons E."/>
            <person name="Pandey P."/>
            <person name="Pandey S.P."/>
            <person name="Timmermann B."/>
            <person name="Baldwin I.T."/>
        </authorList>
    </citation>
    <scope>NUCLEOTIDE SEQUENCE [LARGE SCALE GENOMIC DNA]</scope>
    <source>
        <strain evidence="2">UT</strain>
    </source>
</reference>
<sequence>MQSVVLSLPLFQAAPAVILWELWKRRNTIKHGETMSCSRVIHKVSKTLYYLAKVRYPWLPRIPLLGPEMINFFENYKPGVVTKRVTWQFPYEGWFKCNTDRTSRGNPGPSSYGFCVRDHRGNLVFAKAREIGEATNIVAEAKAIVEGLLFCVERQLHPLIMETDSLVMRKIIDDEWETPCYIGAESGSDLAVFRMVVSYKGMAGSSIGSQVVLVWLHTHSGDGSTIFMISLKSEQVTSSDQSYGINIHAWKTLFASVLWSCCLESLIAYTIHTLASGESLIGKDVSENDGKQGGETTKENLVAQQVLQIEEGKQVSNGNNKAVTNQAGKGVSIGVGSMIDKGPPKPTRDVPAKKALATILNAINQVVEAFDKLQSRNDDTGVPIATGLKAVVERAGEAVQTKDKAGSD</sequence>
<dbReference type="EMBL" id="MJEQ01001636">
    <property type="protein sequence ID" value="OIT29972.1"/>
    <property type="molecule type" value="Genomic_DNA"/>
</dbReference>
<dbReference type="PANTHER" id="PTHR47074:SF21">
    <property type="entry name" value="RNASE H TYPE-1 DOMAIN-CONTAINING PROTEIN"/>
    <property type="match status" value="1"/>
</dbReference>
<dbReference type="Proteomes" id="UP000187609">
    <property type="component" value="Unassembled WGS sequence"/>
</dbReference>
<dbReference type="Pfam" id="PF13456">
    <property type="entry name" value="RVT_3"/>
    <property type="match status" value="1"/>
</dbReference>
<evidence type="ECO:0000313" key="2">
    <source>
        <dbReference type="EMBL" id="OIT29972.1"/>
    </source>
</evidence>
<protein>
    <recommendedName>
        <fullName evidence="1">RNase H type-1 domain-containing protein</fullName>
    </recommendedName>
</protein>
<evidence type="ECO:0000259" key="1">
    <source>
        <dbReference type="Pfam" id="PF13456"/>
    </source>
</evidence>
<dbReference type="Gene3D" id="3.30.420.10">
    <property type="entry name" value="Ribonuclease H-like superfamily/Ribonuclease H"/>
    <property type="match status" value="1"/>
</dbReference>
<dbReference type="STRING" id="49451.A0A314KLB3"/>
<proteinExistence type="predicted"/>
<dbReference type="GO" id="GO:0004523">
    <property type="term" value="F:RNA-DNA hybrid ribonuclease activity"/>
    <property type="evidence" value="ECO:0007669"/>
    <property type="project" value="InterPro"/>
</dbReference>
<dbReference type="SUPFAM" id="SSF53098">
    <property type="entry name" value="Ribonuclease H-like"/>
    <property type="match status" value="1"/>
</dbReference>
<keyword evidence="3" id="KW-1185">Reference proteome</keyword>
<organism evidence="2 3">
    <name type="scientific">Nicotiana attenuata</name>
    <name type="common">Coyote tobacco</name>
    <dbReference type="NCBI Taxonomy" id="49451"/>
    <lineage>
        <taxon>Eukaryota</taxon>
        <taxon>Viridiplantae</taxon>
        <taxon>Streptophyta</taxon>
        <taxon>Embryophyta</taxon>
        <taxon>Tracheophyta</taxon>
        <taxon>Spermatophyta</taxon>
        <taxon>Magnoliopsida</taxon>
        <taxon>eudicotyledons</taxon>
        <taxon>Gunneridae</taxon>
        <taxon>Pentapetalae</taxon>
        <taxon>asterids</taxon>
        <taxon>lamiids</taxon>
        <taxon>Solanales</taxon>
        <taxon>Solanaceae</taxon>
        <taxon>Nicotianoideae</taxon>
        <taxon>Nicotianeae</taxon>
        <taxon>Nicotiana</taxon>
    </lineage>
</organism>
<evidence type="ECO:0000313" key="3">
    <source>
        <dbReference type="Proteomes" id="UP000187609"/>
    </source>
</evidence>
<dbReference type="InterPro" id="IPR012337">
    <property type="entry name" value="RNaseH-like_sf"/>
</dbReference>
<name>A0A314KLB3_NICAT</name>
<dbReference type="InterPro" id="IPR052929">
    <property type="entry name" value="RNase_H-like_EbsB-rel"/>
</dbReference>
<dbReference type="GO" id="GO:0003676">
    <property type="term" value="F:nucleic acid binding"/>
    <property type="evidence" value="ECO:0007669"/>
    <property type="project" value="InterPro"/>
</dbReference>
<dbReference type="CDD" id="cd06222">
    <property type="entry name" value="RNase_H_like"/>
    <property type="match status" value="1"/>
</dbReference>
<dbReference type="InterPro" id="IPR044730">
    <property type="entry name" value="RNase_H-like_dom_plant"/>
</dbReference>
<dbReference type="PANTHER" id="PTHR47074">
    <property type="entry name" value="BNAC02G40300D PROTEIN"/>
    <property type="match status" value="1"/>
</dbReference>
<accession>A0A314KLB3</accession>
<gene>
    <name evidence="2" type="ORF">A4A49_29250</name>
</gene>
<feature type="domain" description="RNase H type-1" evidence="1">
    <location>
        <begin position="99"/>
        <end position="176"/>
    </location>
</feature>
<comment type="caution">
    <text evidence="2">The sequence shown here is derived from an EMBL/GenBank/DDBJ whole genome shotgun (WGS) entry which is preliminary data.</text>
</comment>
<dbReference type="InterPro" id="IPR002156">
    <property type="entry name" value="RNaseH_domain"/>
</dbReference>
<dbReference type="AlphaFoldDB" id="A0A314KLB3"/>
<dbReference type="InterPro" id="IPR036397">
    <property type="entry name" value="RNaseH_sf"/>
</dbReference>